<dbReference type="SUPFAM" id="SSF53474">
    <property type="entry name" value="alpha/beta-Hydrolases"/>
    <property type="match status" value="1"/>
</dbReference>
<dbReference type="EMBL" id="JAMPJT010000014">
    <property type="protein sequence ID" value="MCV9880294.1"/>
    <property type="molecule type" value="Genomic_DNA"/>
</dbReference>
<dbReference type="GO" id="GO:0016787">
    <property type="term" value="F:hydrolase activity"/>
    <property type="evidence" value="ECO:0007669"/>
    <property type="project" value="UniProtKB-KW"/>
</dbReference>
<dbReference type="PANTHER" id="PTHR48081:SF8">
    <property type="entry name" value="ALPHA_BETA HYDROLASE FOLD-3 DOMAIN-CONTAINING PROTEIN-RELATED"/>
    <property type="match status" value="1"/>
</dbReference>
<dbReference type="PANTHER" id="PTHR48081">
    <property type="entry name" value="AB HYDROLASE SUPERFAMILY PROTEIN C4A8.06C"/>
    <property type="match status" value="1"/>
</dbReference>
<evidence type="ECO:0000313" key="4">
    <source>
        <dbReference type="EMBL" id="MCV9883600.1"/>
    </source>
</evidence>
<protein>
    <submittedName>
        <fullName evidence="3">Alpha/beta hydrolase</fullName>
    </submittedName>
</protein>
<keyword evidence="5" id="KW-1185">Reference proteome</keyword>
<evidence type="ECO:0000259" key="2">
    <source>
        <dbReference type="Pfam" id="PF07859"/>
    </source>
</evidence>
<reference evidence="3" key="1">
    <citation type="submission" date="2022-04" db="EMBL/GenBank/DDBJ databases">
        <title>Brenneria sp. isolated from walnut trees in Serbia.</title>
        <authorList>
            <person name="Gasic K."/>
            <person name="Zlatkovic N."/>
            <person name="Kuzmanovic N."/>
        </authorList>
    </citation>
    <scope>NUCLEOTIDE SEQUENCE</scope>
    <source>
        <strain evidence="4">KBI 423</strain>
        <strain evidence="3">KBI 447</strain>
    </source>
</reference>
<dbReference type="Proteomes" id="UP001165568">
    <property type="component" value="Unassembled WGS sequence"/>
</dbReference>
<accession>A0AA41XZ36</accession>
<proteinExistence type="predicted"/>
<sequence>MRNNRTEDTASKIEEMQKFLSQMPPLSDGMDVPVGSVRDIMVDTTFRATPVRIYSPSSTEKTAAMFYLHGGAFCMSSYRDDEPMARRIVNDAGCTVFSIDYGLAPKYPFPSAIEEAFEVILHVIACADHYGIDPEKIILGGNSAGANIAMALCILADERKAFPVSALSVIYPPLDFTIPHQNKLTGKAAGSMLKNDLIDLCIRDAYLQGDNSQYSHRFLSVGLTADISLFPPVILISAEHCPFTPEHFVFTQRLYQAGIECLHKIYPGVDHGFMDMGTAENLQQDCKRLISAQLAIVLTRGK</sequence>
<evidence type="ECO:0000313" key="5">
    <source>
        <dbReference type="Proteomes" id="UP001165568"/>
    </source>
</evidence>
<organism evidence="3 6">
    <name type="scientific">Brenneria izbisi</name>
    <dbReference type="NCBI Taxonomy" id="2939450"/>
    <lineage>
        <taxon>Bacteria</taxon>
        <taxon>Pseudomonadati</taxon>
        <taxon>Pseudomonadota</taxon>
        <taxon>Gammaproteobacteria</taxon>
        <taxon>Enterobacterales</taxon>
        <taxon>Pectobacteriaceae</taxon>
        <taxon>Brenneria</taxon>
    </lineage>
</organism>
<evidence type="ECO:0000256" key="1">
    <source>
        <dbReference type="ARBA" id="ARBA00022801"/>
    </source>
</evidence>
<name>A0AA41XZ36_9GAMM</name>
<dbReference type="InterPro" id="IPR013094">
    <property type="entry name" value="AB_hydrolase_3"/>
</dbReference>
<dbReference type="InterPro" id="IPR029058">
    <property type="entry name" value="AB_hydrolase_fold"/>
</dbReference>
<dbReference type="Pfam" id="PF07859">
    <property type="entry name" value="Abhydrolase_3"/>
    <property type="match status" value="1"/>
</dbReference>
<dbReference type="AlphaFoldDB" id="A0AA41XZ36"/>
<dbReference type="Gene3D" id="3.40.50.1820">
    <property type="entry name" value="alpha/beta hydrolase"/>
    <property type="match status" value="1"/>
</dbReference>
<dbReference type="InterPro" id="IPR050300">
    <property type="entry name" value="GDXG_lipolytic_enzyme"/>
</dbReference>
<gene>
    <name evidence="3" type="ORF">NC803_15750</name>
    <name evidence="4" type="ORF">NC856_15125</name>
</gene>
<comment type="caution">
    <text evidence="3">The sequence shown here is derived from an EMBL/GenBank/DDBJ whole genome shotgun (WGS) entry which is preliminary data.</text>
</comment>
<evidence type="ECO:0000313" key="3">
    <source>
        <dbReference type="EMBL" id="MCV9880294.1"/>
    </source>
</evidence>
<dbReference type="Proteomes" id="UP001165569">
    <property type="component" value="Unassembled WGS sequence"/>
</dbReference>
<evidence type="ECO:0000313" key="6">
    <source>
        <dbReference type="Proteomes" id="UP001165569"/>
    </source>
</evidence>
<feature type="domain" description="Alpha/beta hydrolase fold-3" evidence="2">
    <location>
        <begin position="65"/>
        <end position="274"/>
    </location>
</feature>
<dbReference type="RefSeq" id="WP_264091282.1">
    <property type="nucleotide sequence ID" value="NZ_JAMPJT010000014.1"/>
</dbReference>
<dbReference type="EMBL" id="JAMPJU010000014">
    <property type="protein sequence ID" value="MCV9883600.1"/>
    <property type="molecule type" value="Genomic_DNA"/>
</dbReference>
<keyword evidence="1 3" id="KW-0378">Hydrolase</keyword>